<dbReference type="PANTHER" id="PTHR12558">
    <property type="entry name" value="CELL DIVISION CYCLE 16,23,27"/>
    <property type="match status" value="1"/>
</dbReference>
<evidence type="ECO:0000313" key="3">
    <source>
        <dbReference type="EMBL" id="OUS33446.1"/>
    </source>
</evidence>
<protein>
    <submittedName>
        <fullName evidence="3">Type IV pilus biogenesis/stability protein PilW</fullName>
    </submittedName>
</protein>
<dbReference type="Gene3D" id="1.25.40.10">
    <property type="entry name" value="Tetratricopeptide repeat domain"/>
    <property type="match status" value="1"/>
</dbReference>
<feature type="chain" id="PRO_5012531560" evidence="2">
    <location>
        <begin position="22"/>
        <end position="260"/>
    </location>
</feature>
<keyword evidence="2" id="KW-0732">Signal</keyword>
<dbReference type="InterPro" id="IPR011990">
    <property type="entry name" value="TPR-like_helical_dom_sf"/>
</dbReference>
<comment type="caution">
    <text evidence="3">The sequence shown here is derived from an EMBL/GenBank/DDBJ whole genome shotgun (WGS) entry which is preliminary data.</text>
</comment>
<dbReference type="PANTHER" id="PTHR12558:SF13">
    <property type="entry name" value="CELL DIVISION CYCLE PROTEIN 27 HOMOLOG"/>
    <property type="match status" value="1"/>
</dbReference>
<dbReference type="SMART" id="SM00028">
    <property type="entry name" value="TPR"/>
    <property type="match status" value="3"/>
</dbReference>
<dbReference type="InterPro" id="IPR013360">
    <property type="entry name" value="Pilus_4_PilW"/>
</dbReference>
<dbReference type="AlphaFoldDB" id="A0A1Y5H8A8"/>
<gene>
    <name evidence="3" type="ORF">A9R00_13070</name>
</gene>
<keyword evidence="1" id="KW-0802">TPR repeat</keyword>
<feature type="signal peptide" evidence="2">
    <location>
        <begin position="1"/>
        <end position="21"/>
    </location>
</feature>
<dbReference type="PROSITE" id="PS51257">
    <property type="entry name" value="PROKAR_LIPOPROTEIN"/>
    <property type="match status" value="1"/>
</dbReference>
<dbReference type="EMBL" id="MABE01000749">
    <property type="protein sequence ID" value="OUS33446.1"/>
    <property type="molecule type" value="Genomic_DNA"/>
</dbReference>
<dbReference type="Proteomes" id="UP000227088">
    <property type="component" value="Unassembled WGS sequence"/>
</dbReference>
<proteinExistence type="predicted"/>
<sequence length="260" mass="29828">MFGMKSLQLVILLCGSLFLSACVTTSDSRLSRKADPVKAVENYTQLGLGYIGQGKLDIARARLNRALEINPNYAPANNAMALLLQTESEPELAEEYFLKSIDLDGDFSQGQYNYGMFLMQHSRYSEACKHLKNAARDVEYQQRGKAYQNLGLCYYRNGQMDLAISTYERTLKSQRYNAPILVNLTTLLVEAERQEEAMGYYERFLRIVERGQNKQSSNSLWLGIKLAKYFEKPDQEKQLVSQLKQEFPKSKEYKLYKASL</sequence>
<dbReference type="SUPFAM" id="SSF81901">
    <property type="entry name" value="HCP-like"/>
    <property type="match status" value="1"/>
</dbReference>
<dbReference type="Pfam" id="PF13432">
    <property type="entry name" value="TPR_16"/>
    <property type="match status" value="2"/>
</dbReference>
<reference evidence="4" key="1">
    <citation type="journal article" date="2017" name="Proc. Natl. Acad. Sci. U.S.A.">
        <title>Simulation of Deepwater Horizon oil plume reveals substrate specialization within a complex community of hydrocarbon degraders.</title>
        <authorList>
            <person name="Hu P."/>
            <person name="Dubinsky E.A."/>
            <person name="Probst A.J."/>
            <person name="Wang J."/>
            <person name="Sieber C.M.K."/>
            <person name="Tom L.M."/>
            <person name="Gardinali P."/>
            <person name="Banfield J.F."/>
            <person name="Atlas R.M."/>
            <person name="Andersen G.L."/>
        </authorList>
    </citation>
    <scope>NUCLEOTIDE SEQUENCE [LARGE SCALE GENOMIC DNA]</scope>
</reference>
<dbReference type="NCBIfam" id="TIGR02521">
    <property type="entry name" value="type_IV_pilW"/>
    <property type="match status" value="1"/>
</dbReference>
<accession>A0A1Y5H8A8</accession>
<dbReference type="InterPro" id="IPR019734">
    <property type="entry name" value="TPR_rpt"/>
</dbReference>
<feature type="repeat" description="TPR" evidence="1">
    <location>
        <begin position="144"/>
        <end position="177"/>
    </location>
</feature>
<evidence type="ECO:0000256" key="2">
    <source>
        <dbReference type="SAM" id="SignalP"/>
    </source>
</evidence>
<evidence type="ECO:0000313" key="4">
    <source>
        <dbReference type="Proteomes" id="UP000227088"/>
    </source>
</evidence>
<feature type="repeat" description="TPR" evidence="1">
    <location>
        <begin position="40"/>
        <end position="73"/>
    </location>
</feature>
<organism evidence="3 4">
    <name type="scientific">Oleispira antarctica</name>
    <dbReference type="NCBI Taxonomy" id="188908"/>
    <lineage>
        <taxon>Bacteria</taxon>
        <taxon>Pseudomonadati</taxon>
        <taxon>Pseudomonadota</taxon>
        <taxon>Gammaproteobacteria</taxon>
        <taxon>Oceanospirillales</taxon>
        <taxon>Oceanospirillaceae</taxon>
        <taxon>Oleispira</taxon>
    </lineage>
</organism>
<dbReference type="PROSITE" id="PS50005">
    <property type="entry name" value="TPR"/>
    <property type="match status" value="2"/>
</dbReference>
<name>A0A1Y5H8A8_OLEAN</name>
<evidence type="ECO:0000256" key="1">
    <source>
        <dbReference type="PROSITE-ProRule" id="PRU00339"/>
    </source>
</evidence>